<protein>
    <submittedName>
        <fullName evidence="2">Uncharacterized protein</fullName>
    </submittedName>
</protein>
<proteinExistence type="predicted"/>
<comment type="caution">
    <text evidence="2">The sequence shown here is derived from an EMBL/GenBank/DDBJ whole genome shotgun (WGS) entry which is preliminary data.</text>
</comment>
<evidence type="ECO:0000313" key="3">
    <source>
        <dbReference type="Proteomes" id="UP001054252"/>
    </source>
</evidence>
<dbReference type="AlphaFoldDB" id="A0AAV5L021"/>
<name>A0AAV5L021_9ROSI</name>
<feature type="compositionally biased region" description="Basic and acidic residues" evidence="1">
    <location>
        <begin position="83"/>
        <end position="95"/>
    </location>
</feature>
<organism evidence="2 3">
    <name type="scientific">Rubroshorea leprosula</name>
    <dbReference type="NCBI Taxonomy" id="152421"/>
    <lineage>
        <taxon>Eukaryota</taxon>
        <taxon>Viridiplantae</taxon>
        <taxon>Streptophyta</taxon>
        <taxon>Embryophyta</taxon>
        <taxon>Tracheophyta</taxon>
        <taxon>Spermatophyta</taxon>
        <taxon>Magnoliopsida</taxon>
        <taxon>eudicotyledons</taxon>
        <taxon>Gunneridae</taxon>
        <taxon>Pentapetalae</taxon>
        <taxon>rosids</taxon>
        <taxon>malvids</taxon>
        <taxon>Malvales</taxon>
        <taxon>Dipterocarpaceae</taxon>
        <taxon>Rubroshorea</taxon>
    </lineage>
</organism>
<dbReference type="PANTHER" id="PTHR34546">
    <property type="entry name" value="OS06G0153600 PROTEIN"/>
    <property type="match status" value="1"/>
</dbReference>
<dbReference type="PANTHER" id="PTHR34546:SF3">
    <property type="entry name" value="OS06G0153600 PROTEIN"/>
    <property type="match status" value="1"/>
</dbReference>
<evidence type="ECO:0000256" key="1">
    <source>
        <dbReference type="SAM" id="MobiDB-lite"/>
    </source>
</evidence>
<feature type="region of interest" description="Disordered" evidence="1">
    <location>
        <begin position="1"/>
        <end position="95"/>
    </location>
</feature>
<gene>
    <name evidence="2" type="ORF">SLEP1_g39193</name>
</gene>
<dbReference type="Proteomes" id="UP001054252">
    <property type="component" value="Unassembled WGS sequence"/>
</dbReference>
<feature type="compositionally biased region" description="Polar residues" evidence="1">
    <location>
        <begin position="1"/>
        <end position="47"/>
    </location>
</feature>
<sequence>MGPPRNQNPRRNYIHNPSINLHYTNPTTNFKRRSGPSNRIHTTNNKTAPAGSVPSLQAYPGSKWPVKPPVDVPATPSWPQFKPKQDQPSRPLSDEEQAKLTSMIIQQKLPALDVPALDACRGFFKNRVDRDRDDDGESEDFECEDEDYLLEKDEVDGSEEYKFFWIYWQDVQGLFRTHAAFNGNIKNKKKSSSQSFWTASSKAKLNALPKVLETPCHANGRAIAGNGRFSTGPDGAFINRNLESVPSPGTGN</sequence>
<dbReference type="EMBL" id="BPVZ01000086">
    <property type="protein sequence ID" value="GKV30375.1"/>
    <property type="molecule type" value="Genomic_DNA"/>
</dbReference>
<accession>A0AAV5L021</accession>
<evidence type="ECO:0000313" key="2">
    <source>
        <dbReference type="EMBL" id="GKV30375.1"/>
    </source>
</evidence>
<reference evidence="2 3" key="1">
    <citation type="journal article" date="2021" name="Commun. Biol.">
        <title>The genome of Shorea leprosula (Dipterocarpaceae) highlights the ecological relevance of drought in aseasonal tropical rainforests.</title>
        <authorList>
            <person name="Ng K.K.S."/>
            <person name="Kobayashi M.J."/>
            <person name="Fawcett J.A."/>
            <person name="Hatakeyama M."/>
            <person name="Paape T."/>
            <person name="Ng C.H."/>
            <person name="Ang C.C."/>
            <person name="Tnah L.H."/>
            <person name="Lee C.T."/>
            <person name="Nishiyama T."/>
            <person name="Sese J."/>
            <person name="O'Brien M.J."/>
            <person name="Copetti D."/>
            <person name="Mohd Noor M.I."/>
            <person name="Ong R.C."/>
            <person name="Putra M."/>
            <person name="Sireger I.Z."/>
            <person name="Indrioko S."/>
            <person name="Kosugi Y."/>
            <person name="Izuno A."/>
            <person name="Isagi Y."/>
            <person name="Lee S.L."/>
            <person name="Shimizu K.K."/>
        </authorList>
    </citation>
    <scope>NUCLEOTIDE SEQUENCE [LARGE SCALE GENOMIC DNA]</scope>
    <source>
        <strain evidence="2">214</strain>
    </source>
</reference>
<keyword evidence="3" id="KW-1185">Reference proteome</keyword>